<dbReference type="NCBIfam" id="TIGR04183">
    <property type="entry name" value="Por_Secre_tail"/>
    <property type="match status" value="1"/>
</dbReference>
<dbReference type="EMBL" id="PPSL01000003">
    <property type="protein sequence ID" value="PQJ11115.1"/>
    <property type="molecule type" value="Genomic_DNA"/>
</dbReference>
<dbReference type="Proteomes" id="UP000239872">
    <property type="component" value="Unassembled WGS sequence"/>
</dbReference>
<keyword evidence="1" id="KW-0732">Signal</keyword>
<accession>A0A2S7SX00</accession>
<organism evidence="3 4">
    <name type="scientific">Flavipsychrobacter stenotrophus</name>
    <dbReference type="NCBI Taxonomy" id="2077091"/>
    <lineage>
        <taxon>Bacteria</taxon>
        <taxon>Pseudomonadati</taxon>
        <taxon>Bacteroidota</taxon>
        <taxon>Chitinophagia</taxon>
        <taxon>Chitinophagales</taxon>
        <taxon>Chitinophagaceae</taxon>
        <taxon>Flavipsychrobacter</taxon>
    </lineage>
</organism>
<feature type="signal peptide" evidence="1">
    <location>
        <begin position="1"/>
        <end position="22"/>
    </location>
</feature>
<feature type="domain" description="Secretion system C-terminal sorting" evidence="2">
    <location>
        <begin position="478"/>
        <end position="545"/>
    </location>
</feature>
<name>A0A2S7SX00_9BACT</name>
<dbReference type="InterPro" id="IPR026444">
    <property type="entry name" value="Secre_tail"/>
</dbReference>
<protein>
    <recommendedName>
        <fullName evidence="2">Secretion system C-terminal sorting domain-containing protein</fullName>
    </recommendedName>
</protein>
<keyword evidence="4" id="KW-1185">Reference proteome</keyword>
<dbReference type="OrthoDB" id="9807496at2"/>
<dbReference type="Pfam" id="PF18962">
    <property type="entry name" value="Por_Secre_tail"/>
    <property type="match status" value="1"/>
</dbReference>
<gene>
    <name evidence="3" type="ORF">CJD36_014195</name>
</gene>
<dbReference type="RefSeq" id="WP_105039843.1">
    <property type="nucleotide sequence ID" value="NZ_PPSL01000003.1"/>
</dbReference>
<comment type="caution">
    <text evidence="3">The sequence shown here is derived from an EMBL/GenBank/DDBJ whole genome shotgun (WGS) entry which is preliminary data.</text>
</comment>
<reference evidence="3 4" key="1">
    <citation type="submission" date="2018-01" db="EMBL/GenBank/DDBJ databases">
        <title>A novel member of the phylum Bacteroidetes isolated from glacier ice.</title>
        <authorList>
            <person name="Liu Q."/>
            <person name="Xin Y.-H."/>
        </authorList>
    </citation>
    <scope>NUCLEOTIDE SEQUENCE [LARGE SCALE GENOMIC DNA]</scope>
    <source>
        <strain evidence="3 4">RB1R16</strain>
    </source>
</reference>
<evidence type="ECO:0000313" key="3">
    <source>
        <dbReference type="EMBL" id="PQJ11115.1"/>
    </source>
</evidence>
<evidence type="ECO:0000313" key="4">
    <source>
        <dbReference type="Proteomes" id="UP000239872"/>
    </source>
</evidence>
<dbReference type="AlphaFoldDB" id="A0A2S7SX00"/>
<feature type="chain" id="PRO_5015630483" description="Secretion system C-terminal sorting domain-containing protein" evidence="1">
    <location>
        <begin position="23"/>
        <end position="551"/>
    </location>
</feature>
<evidence type="ECO:0000256" key="1">
    <source>
        <dbReference type="SAM" id="SignalP"/>
    </source>
</evidence>
<sequence>MKRLLQLTAALSLGVMSYQADAQTPFSTMDFVNINNIKASVLVHGDMWWDPVSQASQCFYPATSTKNISFAGALWMSGYDAGSQLHISSQMYRQNGNDYWPGPLDASDTLTYATSTDWAKIWKINRTTIDTFIGLSTHTVLNTSPSILRWPGKGNTYAQGNAGASLTITQDMAPFVDLNSNGIYEPLQGEYPKINGDQALWWVFSDNGPTHTESKGKPLGVEIHTMAYAYKRGTLVDNIILYEYSIINKSPNTYTNFRIGQFADMDLGTYSDDYIGFDSAHRMGYTYNGAAIDGVYGANMPVAGVTMIVLPGDAYPAYVPAGSFAYFNNDTLSPVGNPGIDTEYNNYLRSKIKTGVHFSNDFTTTGLPTVGYGSGPLTDYVFPGDPTVNTQWSECSSTNTAGDRRFVITSNDFTLSPGAVQKVVMGLISTPEGLNACGDAGFSLTGIHNLADTAWNLFLNPIAPVSVNTPTIDNAISVFPNPGHDKITVHLSGTIDGAATVSIYNTMGQLVMHGRDLNAINTFDVNNLPAGVYYLKYTNKQTQTSISFIKQ</sequence>
<proteinExistence type="predicted"/>
<evidence type="ECO:0000259" key="2">
    <source>
        <dbReference type="Pfam" id="PF18962"/>
    </source>
</evidence>